<dbReference type="PANTHER" id="PTHR43163">
    <property type="entry name" value="DIPEPTIDE TRANSPORT SYSTEM PERMEASE PROTEIN DPPB-RELATED"/>
    <property type="match status" value="1"/>
</dbReference>
<feature type="transmembrane region" description="Helical" evidence="7">
    <location>
        <begin position="168"/>
        <end position="189"/>
    </location>
</feature>
<keyword evidence="4 7" id="KW-0812">Transmembrane</keyword>
<keyword evidence="6 7" id="KW-0472">Membrane</keyword>
<dbReference type="InterPro" id="IPR035906">
    <property type="entry name" value="MetI-like_sf"/>
</dbReference>
<comment type="similarity">
    <text evidence="7">Belongs to the binding-protein-dependent transport system permease family.</text>
</comment>
<dbReference type="PANTHER" id="PTHR43163:SF6">
    <property type="entry name" value="DIPEPTIDE TRANSPORT SYSTEM PERMEASE PROTEIN DPPB-RELATED"/>
    <property type="match status" value="1"/>
</dbReference>
<evidence type="ECO:0000256" key="4">
    <source>
        <dbReference type="ARBA" id="ARBA00022692"/>
    </source>
</evidence>
<dbReference type="RefSeq" id="WP_283714777.1">
    <property type="nucleotide sequence ID" value="NZ_JASJND010000001.1"/>
</dbReference>
<sequence length="505" mass="54109">MASFIIRRLIASVFVLFAATFLMYVLTSLAGDPLEELRQSNAPNKEQLIEARTKLLNLDVPAPLRYFLWLGGLFRGDFGVSVQNQPVNALLANALTSTITLVTTATIVAIILGITVGIVSALRQYSGFDYTVTLISFLFFSLPIFWVAVLLKQYGAIQVNNWLADPEIATAVIVVGAIVSGLLWMSVIGGTLARRAIVFVAAAAATAGVLVYLSVTRWFADPEIGIVVYAILAIGTAFGITAISTGLRNRKALYASLTMAVVGIALYYPAMTSFLNGMSLGLFIGLAVLTVVVGGVTGWFFGKPDRGPVIRTAIFTAFISAGLIALDKYMSYWAAYAASGRVRGRPIATVGSSTPSLGGNFWVQGIDLYTHLLLPTIAIILISFASYTRYSRASLLEVMNQDYIRTARAKGLTERTVVVRHAFRNALIPITTIIAFDVGAIVGGAVISETVFGWSGMGRLFVDGIKAVDPNPVMAFFVVAGTLAVVFNLIADLVYAALDPRIKVS</sequence>
<protein>
    <submittedName>
        <fullName evidence="9">ABC transporter permease</fullName>
    </submittedName>
</protein>
<evidence type="ECO:0000256" key="7">
    <source>
        <dbReference type="RuleBase" id="RU363032"/>
    </source>
</evidence>
<organism evidence="9 10">
    <name type="scientific">Microbacterium dauci</name>
    <dbReference type="NCBI Taxonomy" id="3048008"/>
    <lineage>
        <taxon>Bacteria</taxon>
        <taxon>Bacillati</taxon>
        <taxon>Actinomycetota</taxon>
        <taxon>Actinomycetes</taxon>
        <taxon>Micrococcales</taxon>
        <taxon>Microbacteriaceae</taxon>
        <taxon>Microbacterium</taxon>
    </lineage>
</organism>
<name>A0ABT6ZBD7_9MICO</name>
<feature type="transmembrane region" description="Helical" evidence="7">
    <location>
        <begin position="282"/>
        <end position="302"/>
    </location>
</feature>
<comment type="caution">
    <text evidence="9">The sequence shown here is derived from an EMBL/GenBank/DDBJ whole genome shotgun (WGS) entry which is preliminary data.</text>
</comment>
<dbReference type="CDD" id="cd06261">
    <property type="entry name" value="TM_PBP2"/>
    <property type="match status" value="1"/>
</dbReference>
<dbReference type="EMBL" id="JASJND010000001">
    <property type="protein sequence ID" value="MDJ1113471.1"/>
    <property type="molecule type" value="Genomic_DNA"/>
</dbReference>
<dbReference type="Gene3D" id="1.10.3720.10">
    <property type="entry name" value="MetI-like"/>
    <property type="match status" value="1"/>
</dbReference>
<dbReference type="PROSITE" id="PS50928">
    <property type="entry name" value="ABC_TM1"/>
    <property type="match status" value="1"/>
</dbReference>
<keyword evidence="10" id="KW-1185">Reference proteome</keyword>
<evidence type="ECO:0000259" key="8">
    <source>
        <dbReference type="PROSITE" id="PS50928"/>
    </source>
</evidence>
<comment type="subcellular location">
    <subcellularLocation>
        <location evidence="1 7">Cell membrane</location>
        <topology evidence="1 7">Multi-pass membrane protein</topology>
    </subcellularLocation>
</comment>
<keyword evidence="3" id="KW-1003">Cell membrane</keyword>
<feature type="transmembrane region" description="Helical" evidence="7">
    <location>
        <begin position="226"/>
        <end position="245"/>
    </location>
</feature>
<feature type="transmembrane region" description="Helical" evidence="7">
    <location>
        <begin position="430"/>
        <end position="454"/>
    </location>
</feature>
<evidence type="ECO:0000313" key="9">
    <source>
        <dbReference type="EMBL" id="MDJ1113471.1"/>
    </source>
</evidence>
<gene>
    <name evidence="9" type="ORF">QNI14_03280</name>
</gene>
<reference evidence="9 10" key="1">
    <citation type="submission" date="2023-05" db="EMBL/GenBank/DDBJ databases">
        <title>Microbacterium dauci sp.nov., Isolated from Carrot Rhizosphere Soil.</title>
        <authorList>
            <person name="Xiao Z."/>
            <person name="Zheng J."/>
        </authorList>
    </citation>
    <scope>NUCLEOTIDE SEQUENCE [LARGE SCALE GENOMIC DNA]</scope>
    <source>
        <strain evidence="9 10">LX3-4</strain>
    </source>
</reference>
<accession>A0ABT6ZBD7</accession>
<feature type="transmembrane region" description="Helical" evidence="7">
    <location>
        <begin position="309"/>
        <end position="326"/>
    </location>
</feature>
<feature type="transmembrane region" description="Helical" evidence="7">
    <location>
        <begin position="474"/>
        <end position="498"/>
    </location>
</feature>
<feature type="transmembrane region" description="Helical" evidence="7">
    <location>
        <begin position="128"/>
        <end position="148"/>
    </location>
</feature>
<feature type="transmembrane region" description="Helical" evidence="7">
    <location>
        <begin position="368"/>
        <end position="387"/>
    </location>
</feature>
<evidence type="ECO:0000256" key="2">
    <source>
        <dbReference type="ARBA" id="ARBA00022448"/>
    </source>
</evidence>
<feature type="transmembrane region" description="Helical" evidence="7">
    <location>
        <begin position="252"/>
        <end position="270"/>
    </location>
</feature>
<keyword evidence="5 7" id="KW-1133">Transmembrane helix</keyword>
<evidence type="ECO:0000256" key="6">
    <source>
        <dbReference type="ARBA" id="ARBA00023136"/>
    </source>
</evidence>
<evidence type="ECO:0000256" key="5">
    <source>
        <dbReference type="ARBA" id="ARBA00022989"/>
    </source>
</evidence>
<dbReference type="Pfam" id="PF00528">
    <property type="entry name" value="BPD_transp_1"/>
    <property type="match status" value="1"/>
</dbReference>
<dbReference type="InterPro" id="IPR000515">
    <property type="entry name" value="MetI-like"/>
</dbReference>
<evidence type="ECO:0000256" key="1">
    <source>
        <dbReference type="ARBA" id="ARBA00004651"/>
    </source>
</evidence>
<keyword evidence="2 7" id="KW-0813">Transport</keyword>
<proteinExistence type="inferred from homology"/>
<evidence type="ECO:0000256" key="3">
    <source>
        <dbReference type="ARBA" id="ARBA00022475"/>
    </source>
</evidence>
<feature type="domain" description="ABC transmembrane type-1" evidence="8">
    <location>
        <begin position="95"/>
        <end position="495"/>
    </location>
</feature>
<dbReference type="Proteomes" id="UP001321481">
    <property type="component" value="Unassembled WGS sequence"/>
</dbReference>
<feature type="transmembrane region" description="Helical" evidence="7">
    <location>
        <begin position="196"/>
        <end position="220"/>
    </location>
</feature>
<evidence type="ECO:0000313" key="10">
    <source>
        <dbReference type="Proteomes" id="UP001321481"/>
    </source>
</evidence>
<feature type="transmembrane region" description="Helical" evidence="7">
    <location>
        <begin position="99"/>
        <end position="121"/>
    </location>
</feature>